<dbReference type="PROSITE" id="PS51257">
    <property type="entry name" value="PROKAR_LIPOPROTEIN"/>
    <property type="match status" value="1"/>
</dbReference>
<gene>
    <name evidence="3" type="ORF">OOT00_09730</name>
</gene>
<dbReference type="RefSeq" id="WP_265425184.1">
    <property type="nucleotide sequence ID" value="NZ_JAPFPW010000010.1"/>
</dbReference>
<dbReference type="InterPro" id="IPR004864">
    <property type="entry name" value="LEA_2"/>
</dbReference>
<feature type="domain" description="Water stress and hypersensitive response" evidence="2">
    <location>
        <begin position="163"/>
        <end position="283"/>
    </location>
</feature>
<reference evidence="3 4" key="1">
    <citation type="submission" date="2022-11" db="EMBL/GenBank/DDBJ databases">
        <title>Desulfobotulus tamanensis H1 sp. nov. - anaerobic, alkaliphilic, sulphate reducing bacterium isolated from terrestrial mud volcano.</title>
        <authorList>
            <person name="Frolova A."/>
            <person name="Merkel A.Y."/>
            <person name="Slobodkin A.I."/>
        </authorList>
    </citation>
    <scope>NUCLEOTIDE SEQUENCE [LARGE SCALE GENOMIC DNA]</scope>
    <source>
        <strain evidence="3 4">H1</strain>
    </source>
</reference>
<dbReference type="SUPFAM" id="SSF117070">
    <property type="entry name" value="LEA14-like"/>
    <property type="match status" value="2"/>
</dbReference>
<dbReference type="SMART" id="SM00769">
    <property type="entry name" value="WHy"/>
    <property type="match status" value="2"/>
</dbReference>
<accession>A0ABT3N9X8</accession>
<dbReference type="EMBL" id="JAPFPW010000010">
    <property type="protein sequence ID" value="MCW7754266.1"/>
    <property type="molecule type" value="Genomic_DNA"/>
</dbReference>
<sequence length="288" mass="31559">MLKNKMGICFVFVYFCMMTSGGCVLLEGSGAWQQPQARVSDIRLSELSMEQARMLVDVEVFNPNPYDIHLGELDYALELQQVKVLSGSMEESGRLPAGQSRKLTLPLVVEFREIAGLLVHGREMKTLDLAFTGGMGFEVPVVGKVRLPLNAASSIPVPQLPGIRVAGLTLEELSMGGAELSLRILLHNANDFALSLEYVTYGIVLNGKSAADGQVNKKVVWEAGEEKEIVLPMSFAFSRSSFALYETLLHGVDLHYHLSFESELASSLPALKRIPFTTRLQGRVGVSQ</sequence>
<protein>
    <submittedName>
        <fullName evidence="3">LEA type 2 family protein</fullName>
    </submittedName>
</protein>
<dbReference type="PANTHER" id="PTHR31459:SF2">
    <property type="entry name" value="OS03G0843300 PROTEIN"/>
    <property type="match status" value="1"/>
</dbReference>
<comment type="similarity">
    <text evidence="1">Belongs to the LEA type 2 family.</text>
</comment>
<dbReference type="Pfam" id="PF03168">
    <property type="entry name" value="LEA_2"/>
    <property type="match status" value="1"/>
</dbReference>
<comment type="caution">
    <text evidence="3">The sequence shown here is derived from an EMBL/GenBank/DDBJ whole genome shotgun (WGS) entry which is preliminary data.</text>
</comment>
<feature type="domain" description="Water stress and hypersensitive response" evidence="2">
    <location>
        <begin position="37"/>
        <end position="154"/>
    </location>
</feature>
<proteinExistence type="inferred from homology"/>
<organism evidence="3 4">
    <name type="scientific">Desulfobotulus pelophilus</name>
    <dbReference type="NCBI Taxonomy" id="2823377"/>
    <lineage>
        <taxon>Bacteria</taxon>
        <taxon>Pseudomonadati</taxon>
        <taxon>Thermodesulfobacteriota</taxon>
        <taxon>Desulfobacteria</taxon>
        <taxon>Desulfobacterales</taxon>
        <taxon>Desulfobacteraceae</taxon>
        <taxon>Desulfobotulus</taxon>
    </lineage>
</organism>
<dbReference type="Proteomes" id="UP001209681">
    <property type="component" value="Unassembled WGS sequence"/>
</dbReference>
<name>A0ABT3N9X8_9BACT</name>
<dbReference type="InterPro" id="IPR045043">
    <property type="entry name" value="Lea14-like"/>
</dbReference>
<evidence type="ECO:0000259" key="2">
    <source>
        <dbReference type="SMART" id="SM00769"/>
    </source>
</evidence>
<evidence type="ECO:0000256" key="1">
    <source>
        <dbReference type="ARBA" id="ARBA00005960"/>
    </source>
</evidence>
<evidence type="ECO:0000313" key="3">
    <source>
        <dbReference type="EMBL" id="MCW7754266.1"/>
    </source>
</evidence>
<dbReference type="PANTHER" id="PTHR31459">
    <property type="match status" value="1"/>
</dbReference>
<evidence type="ECO:0000313" key="4">
    <source>
        <dbReference type="Proteomes" id="UP001209681"/>
    </source>
</evidence>
<keyword evidence="4" id="KW-1185">Reference proteome</keyword>
<dbReference type="Gene3D" id="2.60.40.1820">
    <property type="match status" value="2"/>
</dbReference>
<dbReference type="InterPro" id="IPR013990">
    <property type="entry name" value="WHy-dom"/>
</dbReference>